<dbReference type="SUPFAM" id="SSF63446">
    <property type="entry name" value="Type I dockerin domain"/>
    <property type="match status" value="1"/>
</dbReference>
<dbReference type="InterPro" id="IPR005135">
    <property type="entry name" value="Endo/exonuclease/phosphatase"/>
</dbReference>
<dbReference type="InterPro" id="IPR016134">
    <property type="entry name" value="Dockerin_dom"/>
</dbReference>
<evidence type="ECO:0000256" key="1">
    <source>
        <dbReference type="SAM" id="MobiDB-lite"/>
    </source>
</evidence>
<name>A0A7S9E0C5_9ALTE</name>
<feature type="domain" description="Dockerin" evidence="2">
    <location>
        <begin position="409"/>
        <end position="476"/>
    </location>
</feature>
<dbReference type="Gene3D" id="1.10.1330.10">
    <property type="entry name" value="Dockerin domain"/>
    <property type="match status" value="1"/>
</dbReference>
<dbReference type="RefSeq" id="WP_195812313.1">
    <property type="nucleotide sequence ID" value="NZ_CP064795.1"/>
</dbReference>
<dbReference type="Gene3D" id="3.60.10.10">
    <property type="entry name" value="Endonuclease/exonuclease/phosphatase"/>
    <property type="match status" value="1"/>
</dbReference>
<keyword evidence="3" id="KW-0378">Hydrolase</keyword>
<dbReference type="EMBL" id="CP064795">
    <property type="protein sequence ID" value="QPG07243.1"/>
    <property type="molecule type" value="Genomic_DNA"/>
</dbReference>
<dbReference type="Pfam" id="PF03372">
    <property type="entry name" value="Exo_endo_phos"/>
    <property type="match status" value="1"/>
</dbReference>
<dbReference type="NCBIfam" id="NF033681">
    <property type="entry name" value="ExeM_NucH_DNase"/>
    <property type="match status" value="1"/>
</dbReference>
<dbReference type="InterPro" id="IPR047971">
    <property type="entry name" value="ExeM-like"/>
</dbReference>
<evidence type="ECO:0000259" key="2">
    <source>
        <dbReference type="PROSITE" id="PS51766"/>
    </source>
</evidence>
<dbReference type="PANTHER" id="PTHR42834:SF1">
    <property type="entry name" value="ENDONUCLEASE_EXONUCLEASE_PHOSPHATASE FAMILY PROTEIN (AFU_ORTHOLOGUE AFUA_3G09210)"/>
    <property type="match status" value="1"/>
</dbReference>
<dbReference type="KEGG" id="smaa:IT774_14235"/>
<dbReference type="InterPro" id="IPR018247">
    <property type="entry name" value="EF_Hand_1_Ca_BS"/>
</dbReference>
<evidence type="ECO:0000313" key="4">
    <source>
        <dbReference type="Proteomes" id="UP000595095"/>
    </source>
</evidence>
<reference evidence="3 4" key="1">
    <citation type="submission" date="2020-11" db="EMBL/GenBank/DDBJ databases">
        <title>Complete genome sequence for Salinimonas sp. strain G2-b.</title>
        <authorList>
            <person name="Park S.-J."/>
        </authorList>
    </citation>
    <scope>NUCLEOTIDE SEQUENCE [LARGE SCALE GENOMIC DNA]</scope>
    <source>
        <strain evidence="3 4">G2-b</strain>
    </source>
</reference>
<dbReference type="SUPFAM" id="SSF56219">
    <property type="entry name" value="DNase I-like"/>
    <property type="match status" value="1"/>
</dbReference>
<dbReference type="Proteomes" id="UP000595095">
    <property type="component" value="Chromosome"/>
</dbReference>
<proteinExistence type="predicted"/>
<protein>
    <submittedName>
        <fullName evidence="3">ExeM/NucH family extracellular endonuclease</fullName>
    </submittedName>
</protein>
<dbReference type="CDD" id="cd10283">
    <property type="entry name" value="MnuA_DNase1-like"/>
    <property type="match status" value="1"/>
</dbReference>
<evidence type="ECO:0000313" key="3">
    <source>
        <dbReference type="EMBL" id="QPG07243.1"/>
    </source>
</evidence>
<dbReference type="AlphaFoldDB" id="A0A7S9E0C5"/>
<accession>A0A7S9E0C5</accession>
<dbReference type="GO" id="GO:0004519">
    <property type="term" value="F:endonuclease activity"/>
    <property type="evidence" value="ECO:0007669"/>
    <property type="project" value="UniProtKB-KW"/>
</dbReference>
<dbReference type="InterPro" id="IPR036691">
    <property type="entry name" value="Endo/exonu/phosph_ase_sf"/>
</dbReference>
<keyword evidence="4" id="KW-1185">Reference proteome</keyword>
<dbReference type="PANTHER" id="PTHR42834">
    <property type="entry name" value="ENDONUCLEASE/EXONUCLEASE/PHOSPHATASE FAMILY PROTEIN (AFU_ORTHOLOGUE AFUA_3G09210)"/>
    <property type="match status" value="1"/>
</dbReference>
<keyword evidence="3" id="KW-0540">Nuclease</keyword>
<dbReference type="InterPro" id="IPR036439">
    <property type="entry name" value="Dockerin_dom_sf"/>
</dbReference>
<sequence>MHADPVVRAGTQQAEDLAESNTLDVLLIDDNSSSGFVPSDLLLAGGVMPHNPVRLGDKVLAVTGALDYGFGNFRIQPSSSVEVATQNSRTDSPELEEGNLTIASFNVLNLFNGDGQGQGFPTSRGADTFSEYERQQAKIVAAIAAMDADIIGLMELENDGFGPLSSIAQLTEALNRSAGDNRYAYVDAGTPTIGSDAIASGLLYRADKVATVGAAQILTAENSIRDDNGPLFAFNNRPSLTQEFRFKATGNTFVVDVNHFKSKGSACREAGEDTLAGNCNLTRTRAAIALSAWLGSTYEDTPTVVLGDLNAYAKEDPIVYLTDAGFTNTVAASKQDTAYSYTFKGELGTLDYQLANPAMTELLVDATIWHINADEIPGFDYNEERKPESWLNTLRYRASDHDPVLATYRFALIGDWDGDGDVDMRDSIGLLFALIRGLPVDASFDINGDGRINTRDVAAMRKLCTRPGCSTGEKPVRRGRESRLSLWGSR</sequence>
<feature type="region of interest" description="Disordered" evidence="1">
    <location>
        <begin position="470"/>
        <end position="490"/>
    </location>
</feature>
<organism evidence="3 4">
    <name type="scientific">Salinimonas marina</name>
    <dbReference type="NCBI Taxonomy" id="2785918"/>
    <lineage>
        <taxon>Bacteria</taxon>
        <taxon>Pseudomonadati</taxon>
        <taxon>Pseudomonadota</taxon>
        <taxon>Gammaproteobacteria</taxon>
        <taxon>Alteromonadales</taxon>
        <taxon>Alteromonadaceae</taxon>
        <taxon>Alteromonas/Salinimonas group</taxon>
        <taxon>Salinimonas</taxon>
    </lineage>
</organism>
<feature type="compositionally biased region" description="Basic and acidic residues" evidence="1">
    <location>
        <begin position="474"/>
        <end position="483"/>
    </location>
</feature>
<dbReference type="PROSITE" id="PS00018">
    <property type="entry name" value="EF_HAND_1"/>
    <property type="match status" value="1"/>
</dbReference>
<dbReference type="PROSITE" id="PS51766">
    <property type="entry name" value="DOCKERIN"/>
    <property type="match status" value="1"/>
</dbReference>
<gene>
    <name evidence="3" type="ORF">IT774_14235</name>
</gene>
<keyword evidence="3" id="KW-0255">Endonuclease</keyword>
<dbReference type="GO" id="GO:0000272">
    <property type="term" value="P:polysaccharide catabolic process"/>
    <property type="evidence" value="ECO:0007669"/>
    <property type="project" value="InterPro"/>
</dbReference>